<comment type="caution">
    <text evidence="2">The sequence shown here is derived from an EMBL/GenBank/DDBJ whole genome shotgun (WGS) entry which is preliminary data.</text>
</comment>
<sequence>MVWKNALKVLTGMWFILLMTQIVVSFGTYIAPIPDYLLIIMLGLFSLTILYEFRKGILRELKQDSSEQ</sequence>
<keyword evidence="1" id="KW-0812">Transmembrane</keyword>
<evidence type="ECO:0000313" key="2">
    <source>
        <dbReference type="EMBL" id="MFC5627482.1"/>
    </source>
</evidence>
<proteinExistence type="predicted"/>
<protein>
    <submittedName>
        <fullName evidence="2">Uncharacterized protein</fullName>
    </submittedName>
</protein>
<evidence type="ECO:0000256" key="1">
    <source>
        <dbReference type="SAM" id="Phobius"/>
    </source>
</evidence>
<gene>
    <name evidence="2" type="ORF">ACFPTR_01040</name>
</gene>
<accession>A0ABW0U3Y2</accession>
<feature type="transmembrane region" description="Helical" evidence="1">
    <location>
        <begin position="12"/>
        <end position="30"/>
    </location>
</feature>
<name>A0ABW0U3Y2_9BACI</name>
<keyword evidence="1" id="KW-0472">Membrane</keyword>
<dbReference type="RefSeq" id="WP_270895700.1">
    <property type="nucleotide sequence ID" value="NZ_JBHSPF010000005.1"/>
</dbReference>
<dbReference type="Proteomes" id="UP001596143">
    <property type="component" value="Unassembled WGS sequence"/>
</dbReference>
<organism evidence="2 3">
    <name type="scientific">Aliibacillus thermotolerans</name>
    <dbReference type="NCBI Taxonomy" id="1834418"/>
    <lineage>
        <taxon>Bacteria</taxon>
        <taxon>Bacillati</taxon>
        <taxon>Bacillota</taxon>
        <taxon>Bacilli</taxon>
        <taxon>Bacillales</taxon>
        <taxon>Bacillaceae</taxon>
        <taxon>Aliibacillus</taxon>
    </lineage>
</organism>
<dbReference type="EMBL" id="JBHSPF010000005">
    <property type="protein sequence ID" value="MFC5627482.1"/>
    <property type="molecule type" value="Genomic_DNA"/>
</dbReference>
<keyword evidence="3" id="KW-1185">Reference proteome</keyword>
<reference evidence="3" key="1">
    <citation type="journal article" date="2019" name="Int. J. Syst. Evol. Microbiol.">
        <title>The Global Catalogue of Microorganisms (GCM) 10K type strain sequencing project: providing services to taxonomists for standard genome sequencing and annotation.</title>
        <authorList>
            <consortium name="The Broad Institute Genomics Platform"/>
            <consortium name="The Broad Institute Genome Sequencing Center for Infectious Disease"/>
            <person name="Wu L."/>
            <person name="Ma J."/>
        </authorList>
    </citation>
    <scope>NUCLEOTIDE SEQUENCE [LARGE SCALE GENOMIC DNA]</scope>
    <source>
        <strain evidence="3">CGMCC 1.15790</strain>
    </source>
</reference>
<feature type="transmembrane region" description="Helical" evidence="1">
    <location>
        <begin position="36"/>
        <end position="53"/>
    </location>
</feature>
<keyword evidence="1" id="KW-1133">Transmembrane helix</keyword>
<evidence type="ECO:0000313" key="3">
    <source>
        <dbReference type="Proteomes" id="UP001596143"/>
    </source>
</evidence>